<dbReference type="EMBL" id="CAMXCT010004523">
    <property type="protein sequence ID" value="CAI4009413.1"/>
    <property type="molecule type" value="Genomic_DNA"/>
</dbReference>
<feature type="transmembrane region" description="Helical" evidence="6">
    <location>
        <begin position="325"/>
        <end position="350"/>
    </location>
</feature>
<keyword evidence="2 6" id="KW-0812">Transmembrane</keyword>
<keyword evidence="4 6" id="KW-1133">Transmembrane helix</keyword>
<keyword evidence="11" id="KW-1185">Reference proteome</keyword>
<dbReference type="InterPro" id="IPR005821">
    <property type="entry name" value="Ion_trans_dom"/>
</dbReference>
<evidence type="ECO:0000259" key="7">
    <source>
        <dbReference type="PROSITE" id="PS50222"/>
    </source>
</evidence>
<name>A0A9P1DG09_9DINO</name>
<dbReference type="Gene3D" id="1.10.238.10">
    <property type="entry name" value="EF-hand"/>
    <property type="match status" value="1"/>
</dbReference>
<dbReference type="OrthoDB" id="442005at2759"/>
<dbReference type="GO" id="GO:0001518">
    <property type="term" value="C:voltage-gated sodium channel complex"/>
    <property type="evidence" value="ECO:0007669"/>
    <property type="project" value="TreeGrafter"/>
</dbReference>
<dbReference type="GO" id="GO:0005248">
    <property type="term" value="F:voltage-gated sodium channel activity"/>
    <property type="evidence" value="ECO:0007669"/>
    <property type="project" value="TreeGrafter"/>
</dbReference>
<sequence>APGILSEDVNAETLAEAAERLKVKRVTTNDVKRELSFKRHERQGDASPEESLAASKMNMLKKNPFDEHGDFGSRKTLGESWNDAIRHLQTPQEGPFIERVASGVVFKSLAMVAIVANTVYLGWAADHNVQNSWRRLQGQPAEVTSRSADIAFAGWFGAELLIRAAAEKLQFIIGDEKFWNALDVFLVTESLITLAWDLPSSLAFLRILRVFRLVRIVRLVRTVQALRKLRTMIFAMLNSFADLLWALQVVLLIVFVFSLIFQNAVAAHFDSIDGSDSVAVSAAADVNELYGGLYISMVTLWSAVSGGNDWMQYATILKEISMGEFYFILFNFYIAFCVMGLFNVVTGVFVDSAVCTRTEDEIVQGYLDEMKSMTESIKGFLKKADKDSSGTLTYEEFQAHMSNPVVKAYFSGLDIDPDETKIIFTLLDSDCNGDIDIEEFVHGTMKLKGYATKLDVMALMYDATRQSIRFEALCDFVECQMNDILDALTSRG</sequence>
<proteinExistence type="predicted"/>
<dbReference type="SUPFAM" id="SSF81324">
    <property type="entry name" value="Voltage-gated potassium channels"/>
    <property type="match status" value="1"/>
</dbReference>
<dbReference type="SUPFAM" id="SSF47473">
    <property type="entry name" value="EF-hand"/>
    <property type="match status" value="1"/>
</dbReference>
<dbReference type="PANTHER" id="PTHR10037">
    <property type="entry name" value="VOLTAGE-GATED CATION CHANNEL CALCIUM AND SODIUM"/>
    <property type="match status" value="1"/>
</dbReference>
<dbReference type="InterPro" id="IPR018247">
    <property type="entry name" value="EF_Hand_1_Ca_BS"/>
</dbReference>
<dbReference type="PROSITE" id="PS00018">
    <property type="entry name" value="EF_HAND_1"/>
    <property type="match status" value="2"/>
</dbReference>
<evidence type="ECO:0000256" key="1">
    <source>
        <dbReference type="ARBA" id="ARBA00004141"/>
    </source>
</evidence>
<gene>
    <name evidence="8" type="ORF">C1SCF055_LOCUS34776</name>
</gene>
<organism evidence="8">
    <name type="scientific">Cladocopium goreaui</name>
    <dbReference type="NCBI Taxonomy" id="2562237"/>
    <lineage>
        <taxon>Eukaryota</taxon>
        <taxon>Sar</taxon>
        <taxon>Alveolata</taxon>
        <taxon>Dinophyceae</taxon>
        <taxon>Suessiales</taxon>
        <taxon>Symbiodiniaceae</taxon>
        <taxon>Cladocopium</taxon>
    </lineage>
</organism>
<dbReference type="PROSITE" id="PS50222">
    <property type="entry name" value="EF_HAND_2"/>
    <property type="match status" value="2"/>
</dbReference>
<feature type="non-terminal residue" evidence="8">
    <location>
        <position position="1"/>
    </location>
</feature>
<dbReference type="GO" id="GO:0008332">
    <property type="term" value="F:low voltage-gated calcium channel activity"/>
    <property type="evidence" value="ECO:0007669"/>
    <property type="project" value="TreeGrafter"/>
</dbReference>
<dbReference type="GO" id="GO:0086010">
    <property type="term" value="P:membrane depolarization during action potential"/>
    <property type="evidence" value="ECO:0007669"/>
    <property type="project" value="TreeGrafter"/>
</dbReference>
<dbReference type="CDD" id="cd00051">
    <property type="entry name" value="EFh"/>
    <property type="match status" value="1"/>
</dbReference>
<dbReference type="GO" id="GO:0005509">
    <property type="term" value="F:calcium ion binding"/>
    <property type="evidence" value="ECO:0007669"/>
    <property type="project" value="InterPro"/>
</dbReference>
<keyword evidence="5 6" id="KW-0472">Membrane</keyword>
<evidence type="ECO:0000256" key="4">
    <source>
        <dbReference type="ARBA" id="ARBA00022989"/>
    </source>
</evidence>
<evidence type="ECO:0000256" key="3">
    <source>
        <dbReference type="ARBA" id="ARBA00022837"/>
    </source>
</evidence>
<dbReference type="AlphaFoldDB" id="A0A9P1DG09"/>
<reference evidence="8" key="1">
    <citation type="submission" date="2022-10" db="EMBL/GenBank/DDBJ databases">
        <authorList>
            <person name="Chen Y."/>
            <person name="Dougan E. K."/>
            <person name="Chan C."/>
            <person name="Rhodes N."/>
            <person name="Thang M."/>
        </authorList>
    </citation>
    <scope>NUCLEOTIDE SEQUENCE</scope>
</reference>
<dbReference type="EMBL" id="CAMXCT020004523">
    <property type="protein sequence ID" value="CAL1162788.1"/>
    <property type="molecule type" value="Genomic_DNA"/>
</dbReference>
<dbReference type="InterPro" id="IPR002048">
    <property type="entry name" value="EF_hand_dom"/>
</dbReference>
<protein>
    <submittedName>
        <fullName evidence="10">EF-hand domain-containing protein</fullName>
    </submittedName>
</protein>
<comment type="caution">
    <text evidence="8">The sequence shown here is derived from an EMBL/GenBank/DDBJ whole genome shotgun (WGS) entry which is preliminary data.</text>
</comment>
<comment type="subcellular location">
    <subcellularLocation>
        <location evidence="1">Membrane</location>
        <topology evidence="1">Multi-pass membrane protein</topology>
    </subcellularLocation>
</comment>
<reference evidence="9" key="2">
    <citation type="submission" date="2024-04" db="EMBL/GenBank/DDBJ databases">
        <authorList>
            <person name="Chen Y."/>
            <person name="Shah S."/>
            <person name="Dougan E. K."/>
            <person name="Thang M."/>
            <person name="Chan C."/>
        </authorList>
    </citation>
    <scope>NUCLEOTIDE SEQUENCE [LARGE SCALE GENOMIC DNA]</scope>
</reference>
<dbReference type="GO" id="GO:0070509">
    <property type="term" value="P:calcium ion import"/>
    <property type="evidence" value="ECO:0007669"/>
    <property type="project" value="TreeGrafter"/>
</dbReference>
<dbReference type="EMBL" id="CAMXCT030004523">
    <property type="protein sequence ID" value="CAL4796725.1"/>
    <property type="molecule type" value="Genomic_DNA"/>
</dbReference>
<feature type="transmembrane region" description="Helical" evidence="6">
    <location>
        <begin position="293"/>
        <end position="313"/>
    </location>
</feature>
<dbReference type="InterPro" id="IPR011992">
    <property type="entry name" value="EF-hand-dom_pair"/>
</dbReference>
<evidence type="ECO:0000256" key="5">
    <source>
        <dbReference type="ARBA" id="ARBA00023136"/>
    </source>
</evidence>
<evidence type="ECO:0000256" key="6">
    <source>
        <dbReference type="SAM" id="Phobius"/>
    </source>
</evidence>
<dbReference type="Pfam" id="PF00520">
    <property type="entry name" value="Ion_trans"/>
    <property type="match status" value="1"/>
</dbReference>
<dbReference type="Gene3D" id="1.10.287.70">
    <property type="match status" value="1"/>
</dbReference>
<evidence type="ECO:0000256" key="2">
    <source>
        <dbReference type="ARBA" id="ARBA00022692"/>
    </source>
</evidence>
<dbReference type="PANTHER" id="PTHR10037:SF293">
    <property type="entry name" value="EF-HAND DOMAIN-CONTAINING PROTEIN"/>
    <property type="match status" value="1"/>
</dbReference>
<dbReference type="Proteomes" id="UP001152797">
    <property type="component" value="Unassembled WGS sequence"/>
</dbReference>
<keyword evidence="3" id="KW-0106">Calcium</keyword>
<dbReference type="Gene3D" id="1.20.120.350">
    <property type="entry name" value="Voltage-gated potassium channels. Chain C"/>
    <property type="match status" value="1"/>
</dbReference>
<dbReference type="InterPro" id="IPR027359">
    <property type="entry name" value="Volt_channel_dom_sf"/>
</dbReference>
<dbReference type="SMART" id="SM00054">
    <property type="entry name" value="EFh"/>
    <property type="match status" value="2"/>
</dbReference>
<feature type="domain" description="EF-hand" evidence="7">
    <location>
        <begin position="372"/>
        <end position="407"/>
    </location>
</feature>
<evidence type="ECO:0000313" key="11">
    <source>
        <dbReference type="Proteomes" id="UP001152797"/>
    </source>
</evidence>
<evidence type="ECO:0000313" key="10">
    <source>
        <dbReference type="EMBL" id="CAL4796725.1"/>
    </source>
</evidence>
<feature type="domain" description="EF-hand" evidence="7">
    <location>
        <begin position="415"/>
        <end position="450"/>
    </location>
</feature>
<evidence type="ECO:0000313" key="8">
    <source>
        <dbReference type="EMBL" id="CAI4009413.1"/>
    </source>
</evidence>
<evidence type="ECO:0000313" key="9">
    <source>
        <dbReference type="EMBL" id="CAL1162788.1"/>
    </source>
</evidence>
<feature type="transmembrane region" description="Helical" evidence="6">
    <location>
        <begin position="240"/>
        <end position="261"/>
    </location>
</feature>
<dbReference type="InterPro" id="IPR043203">
    <property type="entry name" value="VGCC_Ca_Na"/>
</dbReference>
<accession>A0A9P1DG09</accession>